<feature type="compositionally biased region" description="Basic and acidic residues" evidence="1">
    <location>
        <begin position="375"/>
        <end position="388"/>
    </location>
</feature>
<name>A0A1C1CM29_9EURO</name>
<feature type="compositionally biased region" description="Acidic residues" evidence="1">
    <location>
        <begin position="844"/>
        <end position="853"/>
    </location>
</feature>
<feature type="compositionally biased region" description="Polar residues" evidence="1">
    <location>
        <begin position="250"/>
        <end position="270"/>
    </location>
</feature>
<protein>
    <submittedName>
        <fullName evidence="2">Uncharacterized protein</fullName>
    </submittedName>
</protein>
<feature type="compositionally biased region" description="Polar residues" evidence="1">
    <location>
        <begin position="108"/>
        <end position="124"/>
    </location>
</feature>
<evidence type="ECO:0000256" key="1">
    <source>
        <dbReference type="SAM" id="MobiDB-lite"/>
    </source>
</evidence>
<feature type="compositionally biased region" description="Basic and acidic residues" evidence="1">
    <location>
        <begin position="812"/>
        <end position="828"/>
    </location>
</feature>
<proteinExistence type="predicted"/>
<feature type="compositionally biased region" description="Polar residues" evidence="1">
    <location>
        <begin position="19"/>
        <end position="29"/>
    </location>
</feature>
<feature type="compositionally biased region" description="Polar residues" evidence="1">
    <location>
        <begin position="543"/>
        <end position="552"/>
    </location>
</feature>
<feature type="compositionally biased region" description="Basic residues" evidence="1">
    <location>
        <begin position="829"/>
        <end position="840"/>
    </location>
</feature>
<dbReference type="eggNOG" id="ENOG502SF71">
    <property type="taxonomic scope" value="Eukaryota"/>
</dbReference>
<feature type="compositionally biased region" description="Basic and acidic residues" evidence="1">
    <location>
        <begin position="454"/>
        <end position="467"/>
    </location>
</feature>
<dbReference type="VEuPathDB" id="FungiDB:CLCR_06613"/>
<dbReference type="STRING" id="86049.A0A1C1CM29"/>
<feature type="compositionally biased region" description="Low complexity" evidence="1">
    <location>
        <begin position="917"/>
        <end position="931"/>
    </location>
</feature>
<feature type="compositionally biased region" description="Low complexity" evidence="1">
    <location>
        <begin position="226"/>
        <end position="243"/>
    </location>
</feature>
<sequence>MDKFKNMVKDNPDPAEDTSGPTGRLTGQGSHFPKREEQLAAGATGLQGAGATGFAPATDAESDSRIAPASGLSGLGSGSAAISETSTYSSRTLPPGDTVGGVVDPTSADPTTYQMPEHSYTSSRGIPEGGPLAAAAAAFHKDRDYSTSNLPGAFPKEPAYDSVTIAPSSSTSTANPPSRPATYGQTEDINMPDANAAAQSATSTASTTREPGSDEPRHTSTVGKILGAVGLGTAAAGAGVASSRARDDVSQPTTTTGVESYTAPTRSVPVSSDPELSEPAHRHQRKESIPTTAYPAGLESPAPINAPIGGTSASREPEYKDHTGRNAAFAAAGVGAAAVGAHEYGRDKELRQDVMDTPAHRTANTAAPAAVPQEFKQDSSRLGRETRETPATTMAQPERDAHGYGKTAGAAGVGAAAVGAYEYGRDKELRQDAIDTPAYGTANPAAPAAVPPEFKQDSSHLGQDTRETPVTTATERERDSHGYGKAAAAAGVGAGAGAAGMYGLQHDDRETERSDWPLRDDPTTAPAANAGLTSQGAMEKQPAVQTRQQDYTAYNVPPAKKTNQTIPERSAAPQYSDRQSRYEEPSQKDTARQEAARAGTAGTGTVASTVPDRSDEQAKADDDDAERRRRREKEATFAGAAGVGAGATGLHEYDKHQHEEDEARRQKDLAEQEEARRRQFEKDQKAATKEAKKEEKKQAKEEKAAAKEEKKHQKEVEKEEKKHQKELEKEDKEHRKELEKDQEHRKELEKEEMAHDKAAIAEQEKQQKRARDERERHEKEAAAAAAVGGGGAAAYEVHDKDKHPPPTTATDDSGHTKLHKDPPAEKKPGLLKRIFRRRKNKETGEEEEYEDAEDHEHELESEHGDHHIPATGVGAGTGATAGTAVATSHELPANSYEAQSGGAQKPSYNPFKKDDPASAASVSGTTASAHSPASGDFDPPPQY</sequence>
<feature type="region of interest" description="Disordered" evidence="1">
    <location>
        <begin position="432"/>
        <end position="943"/>
    </location>
</feature>
<keyword evidence="3" id="KW-1185">Reference proteome</keyword>
<feature type="compositionally biased region" description="Low complexity" evidence="1">
    <location>
        <begin position="596"/>
        <end position="609"/>
    </location>
</feature>
<feature type="compositionally biased region" description="Basic and acidic residues" evidence="1">
    <location>
        <begin position="578"/>
        <end position="595"/>
    </location>
</feature>
<feature type="compositionally biased region" description="Polar residues" evidence="1">
    <location>
        <begin position="82"/>
        <end position="92"/>
    </location>
</feature>
<evidence type="ECO:0000313" key="3">
    <source>
        <dbReference type="Proteomes" id="UP000094526"/>
    </source>
</evidence>
<accession>A0A1C1CM29</accession>
<feature type="region of interest" description="Disordered" evidence="1">
    <location>
        <begin position="357"/>
        <end position="409"/>
    </location>
</feature>
<feature type="compositionally biased region" description="Basic and acidic residues" evidence="1">
    <location>
        <begin position="651"/>
        <end position="781"/>
    </location>
</feature>
<feature type="compositionally biased region" description="Low complexity" evidence="1">
    <location>
        <begin position="162"/>
        <end position="182"/>
    </location>
</feature>
<feature type="compositionally biased region" description="Basic and acidic residues" evidence="1">
    <location>
        <begin position="1"/>
        <end position="12"/>
    </location>
</feature>
<feature type="region of interest" description="Disordered" evidence="1">
    <location>
        <begin position="1"/>
        <end position="319"/>
    </location>
</feature>
<dbReference type="AlphaFoldDB" id="A0A1C1CM29"/>
<dbReference type="VEuPathDB" id="FungiDB:G647_09816"/>
<feature type="compositionally biased region" description="Low complexity" evidence="1">
    <location>
        <begin position="194"/>
        <end position="208"/>
    </location>
</feature>
<organism evidence="2 3">
    <name type="scientific">Cladophialophora carrionii</name>
    <dbReference type="NCBI Taxonomy" id="86049"/>
    <lineage>
        <taxon>Eukaryota</taxon>
        <taxon>Fungi</taxon>
        <taxon>Dikarya</taxon>
        <taxon>Ascomycota</taxon>
        <taxon>Pezizomycotina</taxon>
        <taxon>Eurotiomycetes</taxon>
        <taxon>Chaetothyriomycetidae</taxon>
        <taxon>Chaetothyriales</taxon>
        <taxon>Herpotrichiellaceae</taxon>
        <taxon>Cladophialophora</taxon>
    </lineage>
</organism>
<dbReference type="EMBL" id="LGRB01000010">
    <property type="protein sequence ID" value="OCT49556.1"/>
    <property type="molecule type" value="Genomic_DNA"/>
</dbReference>
<feature type="compositionally biased region" description="Basic and acidic residues" evidence="1">
    <location>
        <begin position="505"/>
        <end position="522"/>
    </location>
</feature>
<feature type="compositionally biased region" description="Basic and acidic residues" evidence="1">
    <location>
        <begin position="854"/>
        <end position="868"/>
    </location>
</feature>
<gene>
    <name evidence="2" type="ORF">CLCR_06613</name>
</gene>
<feature type="compositionally biased region" description="Low complexity" evidence="1">
    <location>
        <begin position="360"/>
        <end position="372"/>
    </location>
</feature>
<feature type="compositionally biased region" description="Low complexity" evidence="1">
    <location>
        <begin position="437"/>
        <end position="452"/>
    </location>
</feature>
<comment type="caution">
    <text evidence="2">The sequence shown here is derived from an EMBL/GenBank/DDBJ whole genome shotgun (WGS) entry which is preliminary data.</text>
</comment>
<evidence type="ECO:0000313" key="2">
    <source>
        <dbReference type="EMBL" id="OCT49556.1"/>
    </source>
</evidence>
<dbReference type="Proteomes" id="UP000094526">
    <property type="component" value="Unassembled WGS sequence"/>
</dbReference>
<reference evidence="3" key="1">
    <citation type="submission" date="2015-07" db="EMBL/GenBank/DDBJ databases">
        <authorList>
            <person name="Teixeira M.M."/>
            <person name="Souza R.C."/>
            <person name="Almeida L.G."/>
            <person name="Vicente V.A."/>
            <person name="de Hoog S."/>
            <person name="Bocca A.L."/>
            <person name="de Almeida S.R."/>
            <person name="Vasconcelos A.T."/>
            <person name="Felipe M.S."/>
        </authorList>
    </citation>
    <scope>NUCLEOTIDE SEQUENCE [LARGE SCALE GENOMIC DNA]</scope>
    <source>
        <strain evidence="3">KSF</strain>
    </source>
</reference>
<dbReference type="OrthoDB" id="4159553at2759"/>